<organism evidence="5 6">
    <name type="scientific">Mycosarcoma maydis</name>
    <name type="common">Corn smut fungus</name>
    <name type="synonym">Ustilago maydis</name>
    <dbReference type="NCBI Taxonomy" id="5270"/>
    <lineage>
        <taxon>Eukaryota</taxon>
        <taxon>Fungi</taxon>
        <taxon>Dikarya</taxon>
        <taxon>Basidiomycota</taxon>
        <taxon>Ustilaginomycotina</taxon>
        <taxon>Ustilaginomycetes</taxon>
        <taxon>Ustilaginales</taxon>
        <taxon>Ustilaginaceae</taxon>
        <taxon>Mycosarcoma</taxon>
    </lineage>
</organism>
<dbReference type="EMBL" id="CM003143">
    <property type="protein sequence ID" value="KIS70185.1"/>
    <property type="molecule type" value="Genomic_DNA"/>
</dbReference>
<dbReference type="Proteomes" id="UP000000561">
    <property type="component" value="Chromosome 4"/>
</dbReference>
<dbReference type="GO" id="GO:0003712">
    <property type="term" value="F:transcription coregulator activity"/>
    <property type="evidence" value="ECO:0007669"/>
    <property type="project" value="InterPro"/>
</dbReference>
<gene>
    <name evidence="4" type="primary">MED11</name>
    <name evidence="5" type="ORF">UMAG_06276</name>
</gene>
<evidence type="ECO:0000256" key="2">
    <source>
        <dbReference type="ARBA" id="ARBA00008186"/>
    </source>
</evidence>
<name>A0A0D1E6Y9_MYCMD</name>
<sequence>MSSAVATGSLAEHRAQASLDVLPAELQNTIMEEKFAQIKQQRQDARTVLHEAKQRTRNQQTDQQILLLMQADERLAALLSQAADSMRALLPPVAHTDPSVTTPASPAADSTPAHGAKAFEDKAQQWFSILNEVQYSLRSVVRYLRQAQLSPITPPVGPDARLSGRAGSAGRGHNLSLLEAFTDIAGLPGGTTFKLQPLHTTTPSAPSASSSLSTILPESNLSLQALRERQSNWKTLSGSLHQIHQSMIDSTADGSFKTSPELSLLENIKNGCSCDRILIDALVNTNNVA</sequence>
<evidence type="ECO:0000256" key="1">
    <source>
        <dbReference type="ARBA" id="ARBA00004123"/>
    </source>
</evidence>
<keyword evidence="3 4" id="KW-0539">Nucleus</keyword>
<dbReference type="eggNOG" id="ENOG502RCH5">
    <property type="taxonomic scope" value="Eukaryota"/>
</dbReference>
<comment type="subcellular location">
    <subcellularLocation>
        <location evidence="1 4">Nucleus</location>
    </subcellularLocation>
</comment>
<evidence type="ECO:0000256" key="4">
    <source>
        <dbReference type="RuleBase" id="RU364147"/>
    </source>
</evidence>
<dbReference type="GO" id="GO:0006357">
    <property type="term" value="P:regulation of transcription by RNA polymerase II"/>
    <property type="evidence" value="ECO:0007669"/>
    <property type="project" value="InterPro"/>
</dbReference>
<dbReference type="Pfam" id="PF10280">
    <property type="entry name" value="Med11"/>
    <property type="match status" value="1"/>
</dbReference>
<evidence type="ECO:0000256" key="3">
    <source>
        <dbReference type="ARBA" id="ARBA00023242"/>
    </source>
</evidence>
<evidence type="ECO:0000313" key="6">
    <source>
        <dbReference type="Proteomes" id="UP000000561"/>
    </source>
</evidence>
<dbReference type="VEuPathDB" id="FungiDB:UMAG_06276"/>
<proteinExistence type="inferred from homology"/>
<comment type="function">
    <text evidence="4">Component of the Mediator complex, a coactivator involved in the regulated transcription of nearly all RNA polymerase II-dependent genes. Mediator functions as a bridge to convey information from gene-specific regulatory proteins to the basal RNA polymerase II transcription machinery. Mediator is recruited to promoters by direct interactions with regulatory proteins and serves as a scaffold for the assembly of a functional pre-initiation complex with RNA polymerase II and the general transcription factors.</text>
</comment>
<dbReference type="GeneID" id="23565919"/>
<dbReference type="OrthoDB" id="3358442at2759"/>
<evidence type="ECO:0000313" key="5">
    <source>
        <dbReference type="EMBL" id="KIS70185.1"/>
    </source>
</evidence>
<dbReference type="AlphaFoldDB" id="A0A0D1E6Y9"/>
<comment type="similarity">
    <text evidence="2 4">Belongs to the Mediator complex subunit 11 family.</text>
</comment>
<dbReference type="KEGG" id="uma:UMAG_06276"/>
<comment type="subunit">
    <text evidence="4">Component of the Mediator complex.</text>
</comment>
<dbReference type="GO" id="GO:0016592">
    <property type="term" value="C:mediator complex"/>
    <property type="evidence" value="ECO:0007669"/>
    <property type="project" value="InterPro"/>
</dbReference>
<keyword evidence="4" id="KW-0010">Activator</keyword>
<keyword evidence="4" id="KW-0805">Transcription regulation</keyword>
<dbReference type="RefSeq" id="XP_011388286.1">
    <property type="nucleotide sequence ID" value="XM_011389984.1"/>
</dbReference>
<dbReference type="OMA" id="IMEEKFA"/>
<reference evidence="5 6" key="1">
    <citation type="journal article" date="2006" name="Nature">
        <title>Insights from the genome of the biotrophic fungal plant pathogen Ustilago maydis.</title>
        <authorList>
            <person name="Kamper J."/>
            <person name="Kahmann R."/>
            <person name="Bolker M."/>
            <person name="Ma L.J."/>
            <person name="Brefort T."/>
            <person name="Saville B.J."/>
            <person name="Banuett F."/>
            <person name="Kronstad J.W."/>
            <person name="Gold S.E."/>
            <person name="Muller O."/>
            <person name="Perlin M.H."/>
            <person name="Wosten H.A."/>
            <person name="de Vries R."/>
            <person name="Ruiz-Herrera J."/>
            <person name="Reynaga-Pena C.G."/>
            <person name="Snetselaar K."/>
            <person name="McCann M."/>
            <person name="Perez-Martin J."/>
            <person name="Feldbrugge M."/>
            <person name="Basse C.W."/>
            <person name="Steinberg G."/>
            <person name="Ibeas J.I."/>
            <person name="Holloman W."/>
            <person name="Guzman P."/>
            <person name="Farman M."/>
            <person name="Stajich J.E."/>
            <person name="Sentandreu R."/>
            <person name="Gonzalez-Prieto J.M."/>
            <person name="Kennell J.C."/>
            <person name="Molina L."/>
            <person name="Schirawski J."/>
            <person name="Mendoza-Mendoza A."/>
            <person name="Greilinger D."/>
            <person name="Munch K."/>
            <person name="Rossel N."/>
            <person name="Scherer M."/>
            <person name="Vranes M."/>
            <person name="Ladendorf O."/>
            <person name="Vincon V."/>
            <person name="Fuchs U."/>
            <person name="Sandrock B."/>
            <person name="Meng S."/>
            <person name="Ho E.C."/>
            <person name="Cahill M.J."/>
            <person name="Boyce K.J."/>
            <person name="Klose J."/>
            <person name="Klosterman S.J."/>
            <person name="Deelstra H.J."/>
            <person name="Ortiz-Castellanos L."/>
            <person name="Li W."/>
            <person name="Sanchez-Alonso P."/>
            <person name="Schreier P.H."/>
            <person name="Hauser-Hahn I."/>
            <person name="Vaupel M."/>
            <person name="Koopmann E."/>
            <person name="Friedrich G."/>
            <person name="Voss H."/>
            <person name="Schluter T."/>
            <person name="Margolis J."/>
            <person name="Platt D."/>
            <person name="Swimmer C."/>
            <person name="Gnirke A."/>
            <person name="Chen F."/>
            <person name="Vysotskaia V."/>
            <person name="Mannhaupt G."/>
            <person name="Guldener U."/>
            <person name="Munsterkotter M."/>
            <person name="Haase D."/>
            <person name="Oesterheld M."/>
            <person name="Mewes H.W."/>
            <person name="Mauceli E.W."/>
            <person name="DeCaprio D."/>
            <person name="Wade C.M."/>
            <person name="Butler J."/>
            <person name="Young S."/>
            <person name="Jaffe D.B."/>
            <person name="Calvo S."/>
            <person name="Nusbaum C."/>
            <person name="Galagan J."/>
            <person name="Birren B.W."/>
        </authorList>
    </citation>
    <scope>NUCLEOTIDE SEQUENCE [LARGE SCALE GENOMIC DNA]</scope>
    <source>
        <strain evidence="6">DSM 14603 / FGSC 9021 / UM521</strain>
    </source>
</reference>
<accession>A0A0D1E6Y9</accession>
<dbReference type="InterPro" id="IPR019404">
    <property type="entry name" value="Mediator_Med11"/>
</dbReference>
<keyword evidence="6" id="KW-1185">Reference proteome</keyword>
<dbReference type="InParanoid" id="A0A0D1E6Y9"/>
<protein>
    <recommendedName>
        <fullName evidence="4">Mediator of RNA polymerase II transcription subunit 11</fullName>
    </recommendedName>
    <alternativeName>
        <fullName evidence="4">Mediator complex subunit 11</fullName>
    </alternativeName>
</protein>
<keyword evidence="4" id="KW-0804">Transcription</keyword>